<dbReference type="SMART" id="SM00906">
    <property type="entry name" value="Fungal_trans"/>
    <property type="match status" value="1"/>
</dbReference>
<feature type="domain" description="Zn(2)-C6 fungal-type" evidence="8">
    <location>
        <begin position="21"/>
        <end position="55"/>
    </location>
</feature>
<feature type="region of interest" description="Disordered" evidence="7">
    <location>
        <begin position="50"/>
        <end position="162"/>
    </location>
</feature>
<evidence type="ECO:0000313" key="9">
    <source>
        <dbReference type="EMBL" id="KAK3669292.1"/>
    </source>
</evidence>
<evidence type="ECO:0000313" key="10">
    <source>
        <dbReference type="Proteomes" id="UP001274830"/>
    </source>
</evidence>
<comment type="caution">
    <text evidence="9">The sequence shown here is derived from an EMBL/GenBank/DDBJ whole genome shotgun (WGS) entry which is preliminary data.</text>
</comment>
<dbReference type="PANTHER" id="PTHR47171:SF1">
    <property type="entry name" value="ZN(II)2CYS6 TRANSCRIPTION FACTOR (EUROFUNG)"/>
    <property type="match status" value="1"/>
</dbReference>
<name>A0AAE0WGP1_9PEZI</name>
<dbReference type="InterPro" id="IPR007219">
    <property type="entry name" value="XnlR_reg_dom"/>
</dbReference>
<keyword evidence="2" id="KW-0862">Zinc</keyword>
<gene>
    <name evidence="9" type="ORF">LTR78_010830</name>
</gene>
<feature type="compositionally biased region" description="Basic residues" evidence="7">
    <location>
        <begin position="57"/>
        <end position="72"/>
    </location>
</feature>
<evidence type="ECO:0000256" key="2">
    <source>
        <dbReference type="ARBA" id="ARBA00022833"/>
    </source>
</evidence>
<dbReference type="CDD" id="cd00067">
    <property type="entry name" value="GAL4"/>
    <property type="match status" value="1"/>
</dbReference>
<dbReference type="Pfam" id="PF00172">
    <property type="entry name" value="Zn_clus"/>
    <property type="match status" value="1"/>
</dbReference>
<dbReference type="GO" id="GO:0006351">
    <property type="term" value="P:DNA-templated transcription"/>
    <property type="evidence" value="ECO:0007669"/>
    <property type="project" value="InterPro"/>
</dbReference>
<dbReference type="SMART" id="SM00066">
    <property type="entry name" value="GAL4"/>
    <property type="match status" value="1"/>
</dbReference>
<dbReference type="InterPro" id="IPR001138">
    <property type="entry name" value="Zn2Cys6_DnaBD"/>
</dbReference>
<feature type="compositionally biased region" description="Polar residues" evidence="7">
    <location>
        <begin position="148"/>
        <end position="162"/>
    </location>
</feature>
<dbReference type="AlphaFoldDB" id="A0AAE0WGP1"/>
<feature type="region of interest" description="Disordered" evidence="7">
    <location>
        <begin position="185"/>
        <end position="217"/>
    </location>
</feature>
<dbReference type="EMBL" id="JAUTXT010000092">
    <property type="protein sequence ID" value="KAK3669292.1"/>
    <property type="molecule type" value="Genomic_DNA"/>
</dbReference>
<feature type="compositionally biased region" description="Polar residues" evidence="7">
    <location>
        <begin position="208"/>
        <end position="217"/>
    </location>
</feature>
<dbReference type="Pfam" id="PF04082">
    <property type="entry name" value="Fungal_trans"/>
    <property type="match status" value="1"/>
</dbReference>
<evidence type="ECO:0000256" key="3">
    <source>
        <dbReference type="ARBA" id="ARBA00023015"/>
    </source>
</evidence>
<feature type="region of interest" description="Disordered" evidence="7">
    <location>
        <begin position="270"/>
        <end position="289"/>
    </location>
</feature>
<keyword evidence="1" id="KW-0479">Metal-binding</keyword>
<dbReference type="Gene3D" id="4.10.240.10">
    <property type="entry name" value="Zn(2)-C6 fungal-type DNA-binding domain"/>
    <property type="match status" value="1"/>
</dbReference>
<dbReference type="InterPro" id="IPR052073">
    <property type="entry name" value="Amide_Lactam_Regulators"/>
</dbReference>
<dbReference type="GO" id="GO:0000981">
    <property type="term" value="F:DNA-binding transcription factor activity, RNA polymerase II-specific"/>
    <property type="evidence" value="ECO:0007669"/>
    <property type="project" value="InterPro"/>
</dbReference>
<proteinExistence type="predicted"/>
<dbReference type="GO" id="GO:0003677">
    <property type="term" value="F:DNA binding"/>
    <property type="evidence" value="ECO:0007669"/>
    <property type="project" value="UniProtKB-KW"/>
</dbReference>
<dbReference type="GO" id="GO:0008270">
    <property type="term" value="F:zinc ion binding"/>
    <property type="evidence" value="ECO:0007669"/>
    <property type="project" value="InterPro"/>
</dbReference>
<evidence type="ECO:0000256" key="6">
    <source>
        <dbReference type="ARBA" id="ARBA00023242"/>
    </source>
</evidence>
<keyword evidence="4" id="KW-0238">DNA-binding</keyword>
<feature type="compositionally biased region" description="Basic and acidic residues" evidence="7">
    <location>
        <begin position="107"/>
        <end position="118"/>
    </location>
</feature>
<dbReference type="CDD" id="cd12148">
    <property type="entry name" value="fungal_TF_MHR"/>
    <property type="match status" value="1"/>
</dbReference>
<keyword evidence="3" id="KW-0805">Transcription regulation</keyword>
<dbReference type="PANTHER" id="PTHR47171">
    <property type="entry name" value="FARA-RELATED"/>
    <property type="match status" value="1"/>
</dbReference>
<protein>
    <recommendedName>
        <fullName evidence="8">Zn(2)-C6 fungal-type domain-containing protein</fullName>
    </recommendedName>
</protein>
<dbReference type="InterPro" id="IPR036864">
    <property type="entry name" value="Zn2-C6_fun-type_DNA-bd_sf"/>
</dbReference>
<evidence type="ECO:0000256" key="7">
    <source>
        <dbReference type="SAM" id="MobiDB-lite"/>
    </source>
</evidence>
<organism evidence="9 10">
    <name type="scientific">Recurvomyces mirabilis</name>
    <dbReference type="NCBI Taxonomy" id="574656"/>
    <lineage>
        <taxon>Eukaryota</taxon>
        <taxon>Fungi</taxon>
        <taxon>Dikarya</taxon>
        <taxon>Ascomycota</taxon>
        <taxon>Pezizomycotina</taxon>
        <taxon>Dothideomycetes</taxon>
        <taxon>Dothideomycetidae</taxon>
        <taxon>Mycosphaerellales</taxon>
        <taxon>Teratosphaeriaceae</taxon>
        <taxon>Recurvomyces</taxon>
    </lineage>
</organism>
<dbReference type="Proteomes" id="UP001274830">
    <property type="component" value="Unassembled WGS sequence"/>
</dbReference>
<accession>A0AAE0WGP1</accession>
<sequence>MPPIAKPGQDDSQDRLRAAKACQRCNARRVRCDAIQTGIPCSKCRQAGFEHDCTLRQSKRGTYPRKKAKHHQTLSTVEADNDPDSSRLSETLATPEGLSQRELTTWPRDRETNRRSDKSPNMFPPPPPPPSTRPWTPTSMRERPSPPFVTQNDPTPPTSHVQWQYPSEDRLATLAMLAASPGYRAMEVPPEPRTTAGAGNNRIDLASPESTMSRNSGSSYREISWTAMFDHFLNGRKTEGTDMVDKCSITYLGESFPLAMVLQDLTDNGAPRLHHAGPPLQGESTPTAANPPDLQHPSHMADEDIAFLQAKDAFAYPDDKTLTALVATFLERVYPLYPVVSLQEFLMQYKTRTIPFILLNAICFVAATYCPLAALHQGGFTGRREARFSFYKKAKAIFDTGYECNKIAILQSSILLTFWGGGPNNYWNFYSWIGTSVTIAETLGMHRSLAATNMSKQDRSLLKRLWWILIIRDSFCGALVGRPFRIGMEHSDTEMLTPEDFQHDEPCLSVEKHPYRFLYGEYQIHMASLALILREIVITRFGPKKKSQTRAELNSMLQSWRQTLPRELSWSDHASKKLNVFATSLAMIYNHHVILINFGFRRDNSAQDASEAEATTLQAASQEAARVISEFACFIVTRSLVLTVPHEAFSALFVAEVVFYTQVKSAQAMVAQVGRMSLNNCQMVLHNAKEAWDPAPWVMQLFENLMSTSKDATTASDGHDHSRSDTHVNATSNDFIDIFGMGGPTDGVAIGGDFNALQSNNLLSTFLQMPNEMDGFAGLDFLGLSGDFGDVMQAGSRQ</sequence>
<evidence type="ECO:0000259" key="8">
    <source>
        <dbReference type="PROSITE" id="PS50048"/>
    </source>
</evidence>
<evidence type="ECO:0000256" key="4">
    <source>
        <dbReference type="ARBA" id="ARBA00023125"/>
    </source>
</evidence>
<reference evidence="9" key="1">
    <citation type="submission" date="2023-07" db="EMBL/GenBank/DDBJ databases">
        <title>Black Yeasts Isolated from many extreme environments.</title>
        <authorList>
            <person name="Coleine C."/>
            <person name="Stajich J.E."/>
            <person name="Selbmann L."/>
        </authorList>
    </citation>
    <scope>NUCLEOTIDE SEQUENCE</scope>
    <source>
        <strain evidence="9">CCFEE 5485</strain>
    </source>
</reference>
<feature type="compositionally biased region" description="Pro residues" evidence="7">
    <location>
        <begin position="122"/>
        <end position="132"/>
    </location>
</feature>
<evidence type="ECO:0000256" key="1">
    <source>
        <dbReference type="ARBA" id="ARBA00022723"/>
    </source>
</evidence>
<dbReference type="PROSITE" id="PS50048">
    <property type="entry name" value="ZN2_CY6_FUNGAL_2"/>
    <property type="match status" value="1"/>
</dbReference>
<dbReference type="SUPFAM" id="SSF57701">
    <property type="entry name" value="Zn2/Cys6 DNA-binding domain"/>
    <property type="match status" value="1"/>
</dbReference>
<keyword evidence="10" id="KW-1185">Reference proteome</keyword>
<keyword evidence="5" id="KW-0804">Transcription</keyword>
<keyword evidence="6" id="KW-0539">Nucleus</keyword>
<evidence type="ECO:0000256" key="5">
    <source>
        <dbReference type="ARBA" id="ARBA00023163"/>
    </source>
</evidence>